<proteinExistence type="predicted"/>
<reference evidence="3 4" key="1">
    <citation type="submission" date="2020-03" db="EMBL/GenBank/DDBJ databases">
        <title>Whole genome shotgun sequence of Phytohabitans rumicis NBRC 108638.</title>
        <authorList>
            <person name="Komaki H."/>
            <person name="Tamura T."/>
        </authorList>
    </citation>
    <scope>NUCLEOTIDE SEQUENCE [LARGE SCALE GENOMIC DNA]</scope>
    <source>
        <strain evidence="3 4">NBRC 108638</strain>
    </source>
</reference>
<dbReference type="SUPFAM" id="SSF51658">
    <property type="entry name" value="Xylose isomerase-like"/>
    <property type="match status" value="1"/>
</dbReference>
<evidence type="ECO:0000259" key="2">
    <source>
        <dbReference type="Pfam" id="PF01261"/>
    </source>
</evidence>
<comment type="caution">
    <text evidence="3">The sequence shown here is derived from an EMBL/GenBank/DDBJ whole genome shotgun (WGS) entry which is preliminary data.</text>
</comment>
<keyword evidence="4" id="KW-1185">Reference proteome</keyword>
<dbReference type="InterPro" id="IPR036237">
    <property type="entry name" value="Xyl_isomerase-like_sf"/>
</dbReference>
<dbReference type="Proteomes" id="UP000482960">
    <property type="component" value="Unassembled WGS sequence"/>
</dbReference>
<name>A0A6V8L4X0_9ACTN</name>
<evidence type="ECO:0000313" key="3">
    <source>
        <dbReference type="EMBL" id="GFJ90600.1"/>
    </source>
</evidence>
<accession>A0A6V8L4X0</accession>
<dbReference type="PANTHER" id="PTHR21445:SF0">
    <property type="entry name" value="APURINIC-APYRIMIDINIC ENDONUCLEASE"/>
    <property type="match status" value="1"/>
</dbReference>
<dbReference type="GO" id="GO:0008270">
    <property type="term" value="F:zinc ion binding"/>
    <property type="evidence" value="ECO:0007669"/>
    <property type="project" value="InterPro"/>
</dbReference>
<dbReference type="GO" id="GO:0003677">
    <property type="term" value="F:DNA binding"/>
    <property type="evidence" value="ECO:0007669"/>
    <property type="project" value="InterPro"/>
</dbReference>
<organism evidence="3 4">
    <name type="scientific">Phytohabitans rumicis</name>
    <dbReference type="NCBI Taxonomy" id="1076125"/>
    <lineage>
        <taxon>Bacteria</taxon>
        <taxon>Bacillati</taxon>
        <taxon>Actinomycetota</taxon>
        <taxon>Actinomycetes</taxon>
        <taxon>Micromonosporales</taxon>
        <taxon>Micromonosporaceae</taxon>
    </lineage>
</organism>
<dbReference type="Pfam" id="PF01261">
    <property type="entry name" value="AP_endonuc_2"/>
    <property type="match status" value="1"/>
</dbReference>
<feature type="compositionally biased region" description="Low complexity" evidence="1">
    <location>
        <begin position="154"/>
        <end position="173"/>
    </location>
</feature>
<gene>
    <name evidence="3" type="ORF">Prum_042420</name>
</gene>
<dbReference type="GO" id="GO:0008081">
    <property type="term" value="F:phosphoric diester hydrolase activity"/>
    <property type="evidence" value="ECO:0007669"/>
    <property type="project" value="TreeGrafter"/>
</dbReference>
<dbReference type="GO" id="GO:0003906">
    <property type="term" value="F:DNA-(apurinic or apyrimidinic site) endonuclease activity"/>
    <property type="evidence" value="ECO:0007669"/>
    <property type="project" value="TreeGrafter"/>
</dbReference>
<protein>
    <recommendedName>
        <fullName evidence="2">Xylose isomerase-like TIM barrel domain-containing protein</fullName>
    </recommendedName>
</protein>
<feature type="domain" description="Xylose isomerase-like TIM barrel" evidence="2">
    <location>
        <begin position="20"/>
        <end position="140"/>
    </location>
</feature>
<evidence type="ECO:0000313" key="4">
    <source>
        <dbReference type="Proteomes" id="UP000482960"/>
    </source>
</evidence>
<dbReference type="Gene3D" id="3.20.20.150">
    <property type="entry name" value="Divalent-metal-dependent TIM barrel enzymes"/>
    <property type="match status" value="1"/>
</dbReference>
<dbReference type="GO" id="GO:0006284">
    <property type="term" value="P:base-excision repair"/>
    <property type="evidence" value="ECO:0007669"/>
    <property type="project" value="TreeGrafter"/>
</dbReference>
<evidence type="ECO:0000256" key="1">
    <source>
        <dbReference type="SAM" id="MobiDB-lite"/>
    </source>
</evidence>
<dbReference type="InterPro" id="IPR001719">
    <property type="entry name" value="AP_endonuc_2"/>
</dbReference>
<feature type="compositionally biased region" description="Polar residues" evidence="1">
    <location>
        <begin position="176"/>
        <end position="192"/>
    </location>
</feature>
<feature type="region of interest" description="Disordered" evidence="1">
    <location>
        <begin position="139"/>
        <end position="192"/>
    </location>
</feature>
<dbReference type="PROSITE" id="PS51432">
    <property type="entry name" value="AP_NUCLEASE_F2_4"/>
    <property type="match status" value="1"/>
</dbReference>
<dbReference type="PANTHER" id="PTHR21445">
    <property type="entry name" value="ENDONUCLEASE IV ENDODEOXYRIBONUCLEASE IV"/>
    <property type="match status" value="1"/>
</dbReference>
<sequence length="192" mass="20034">MRIGAHVDSTDPLGAATARDAETVQFFLTDPQAWKDPAPRDDAEALLASEIDIYIHAPYRINVATLNNRIRIPSRKLLMSHAQGAAAVGAKGLIVHGGHVEKGEDVAIGFDNWRKAFEYAAKSGGFPLPVLIENTAGATTPVPAGSTRWPGCGTRSASSSRASASTPATRTPAGKTCSTPSTGSRRSPAAST</sequence>
<dbReference type="InterPro" id="IPR013022">
    <property type="entry name" value="Xyl_isomerase-like_TIM-brl"/>
</dbReference>
<reference evidence="3 4" key="2">
    <citation type="submission" date="2020-03" db="EMBL/GenBank/DDBJ databases">
        <authorList>
            <person name="Ichikawa N."/>
            <person name="Kimura A."/>
            <person name="Kitahashi Y."/>
            <person name="Uohara A."/>
        </authorList>
    </citation>
    <scope>NUCLEOTIDE SEQUENCE [LARGE SCALE GENOMIC DNA]</scope>
    <source>
        <strain evidence="3 4">NBRC 108638</strain>
    </source>
</reference>
<dbReference type="EMBL" id="BLPG01000001">
    <property type="protein sequence ID" value="GFJ90600.1"/>
    <property type="molecule type" value="Genomic_DNA"/>
</dbReference>
<dbReference type="AlphaFoldDB" id="A0A6V8L4X0"/>